<organism evidence="3 4">
    <name type="scientific">Podospora didyma</name>
    <dbReference type="NCBI Taxonomy" id="330526"/>
    <lineage>
        <taxon>Eukaryota</taxon>
        <taxon>Fungi</taxon>
        <taxon>Dikarya</taxon>
        <taxon>Ascomycota</taxon>
        <taxon>Pezizomycotina</taxon>
        <taxon>Sordariomycetes</taxon>
        <taxon>Sordariomycetidae</taxon>
        <taxon>Sordariales</taxon>
        <taxon>Podosporaceae</taxon>
        <taxon>Podospora</taxon>
    </lineage>
</organism>
<keyword evidence="4" id="KW-1185">Reference proteome</keyword>
<keyword evidence="1" id="KW-0677">Repeat</keyword>
<evidence type="ECO:0000256" key="1">
    <source>
        <dbReference type="ARBA" id="ARBA00022737"/>
    </source>
</evidence>
<dbReference type="PANTHER" id="PTHR46082">
    <property type="entry name" value="ATP/GTP-BINDING PROTEIN-RELATED"/>
    <property type="match status" value="1"/>
</dbReference>
<dbReference type="Gene3D" id="3.40.50.300">
    <property type="entry name" value="P-loop containing nucleotide triphosphate hydrolases"/>
    <property type="match status" value="1"/>
</dbReference>
<evidence type="ECO:0000313" key="4">
    <source>
        <dbReference type="Proteomes" id="UP001285441"/>
    </source>
</evidence>
<dbReference type="InterPro" id="IPR056884">
    <property type="entry name" value="NPHP3-like_N"/>
</dbReference>
<dbReference type="InterPro" id="IPR027417">
    <property type="entry name" value="P-loop_NTPase"/>
</dbReference>
<dbReference type="PANTHER" id="PTHR46082:SF11">
    <property type="entry name" value="AAA+ ATPASE DOMAIN-CONTAINING PROTEIN-RELATED"/>
    <property type="match status" value="1"/>
</dbReference>
<comment type="caution">
    <text evidence="3">The sequence shown here is derived from an EMBL/GenBank/DDBJ whole genome shotgun (WGS) entry which is preliminary data.</text>
</comment>
<accession>A0AAE0K9N3</accession>
<dbReference type="Pfam" id="PF24883">
    <property type="entry name" value="NPHP3_N"/>
    <property type="match status" value="1"/>
</dbReference>
<reference evidence="3" key="2">
    <citation type="submission" date="2023-06" db="EMBL/GenBank/DDBJ databases">
        <authorList>
            <consortium name="Lawrence Berkeley National Laboratory"/>
            <person name="Haridas S."/>
            <person name="Hensen N."/>
            <person name="Bonometti L."/>
            <person name="Westerberg I."/>
            <person name="Brannstrom I.O."/>
            <person name="Guillou S."/>
            <person name="Cros-Aarteil S."/>
            <person name="Calhoun S."/>
            <person name="Kuo A."/>
            <person name="Mondo S."/>
            <person name="Pangilinan J."/>
            <person name="Riley R."/>
            <person name="LaButti K."/>
            <person name="Andreopoulos B."/>
            <person name="Lipzen A."/>
            <person name="Chen C."/>
            <person name="Yanf M."/>
            <person name="Daum C."/>
            <person name="Ng V."/>
            <person name="Clum A."/>
            <person name="Steindorff A."/>
            <person name="Ohm R."/>
            <person name="Martin F."/>
            <person name="Silar P."/>
            <person name="Natvig D."/>
            <person name="Lalanne C."/>
            <person name="Gautier V."/>
            <person name="Ament-velasquez S.L."/>
            <person name="Kruys A."/>
            <person name="Hutchinson M.I."/>
            <person name="Powell A.J."/>
            <person name="Barry K."/>
            <person name="Miller A.N."/>
            <person name="Grigoriev I.V."/>
            <person name="Debuchy R."/>
            <person name="Gladieux P."/>
            <person name="Thoren M.H."/>
            <person name="Johannesson H."/>
        </authorList>
    </citation>
    <scope>NUCLEOTIDE SEQUENCE</scope>
    <source>
        <strain evidence="3">CBS 232.78</strain>
    </source>
</reference>
<sequence length="530" mass="58630">MSSPMPGPSKKRPFDATIISTISEPSKKRALDTAIATPIPELSIEDYTIGWICALQEEYEAACWMLDDELDGSETDAVNDNNTYVLGRIAKHNIVIGCLPDQMRYGPIVPQLEVRLDGGIGGGAPTPEKDIRLGDVVVSVPRGALGGVVQYDFGKRKSDGRFQRTGQLNAPPEVLLGALPEIKRRHNDPRKPDRIAEHLKLMDDMPGYRRPDQDQLFRADYDHKDGKGCSSCEAGGLEERPLRFGSREVIVHYGIIASANSVMKNAVERDRYAQDPELNVLCFEMEAGGLMNNFPCLVIRALAAAAYARELLHVLKPTKVSATAPWAGKMESLLEAIKKGVSDVARKADSIIRHQHSEEEQKILDWLTPRRQPGTGQWLLDSEKFQAWLSTEQQTLFCPGIPGTGKTILTSVVVDELITRLGNDKSIGVAYLYCNFRRQNEQTAKSLLESLLKQLAEGSPSFPEALKSLYDKHQKTRTRPLFDEISRTLQSVAAVNSRVFVAVDAVDECQASNGCRSKFLSEIFAPVAQL</sequence>
<evidence type="ECO:0000259" key="2">
    <source>
        <dbReference type="Pfam" id="PF24883"/>
    </source>
</evidence>
<feature type="domain" description="Nephrocystin 3-like N-terminal" evidence="2">
    <location>
        <begin position="374"/>
        <end position="524"/>
    </location>
</feature>
<gene>
    <name evidence="3" type="ORF">B0H63DRAFT_514004</name>
</gene>
<dbReference type="Gene3D" id="3.40.50.1580">
    <property type="entry name" value="Nucleoside phosphorylase domain"/>
    <property type="match status" value="1"/>
</dbReference>
<dbReference type="GO" id="GO:0003824">
    <property type="term" value="F:catalytic activity"/>
    <property type="evidence" value="ECO:0007669"/>
    <property type="project" value="InterPro"/>
</dbReference>
<name>A0AAE0K9N3_9PEZI</name>
<protein>
    <recommendedName>
        <fullName evidence="2">Nephrocystin 3-like N-terminal domain-containing protein</fullName>
    </recommendedName>
</protein>
<dbReference type="EMBL" id="JAULSW010000008">
    <property type="protein sequence ID" value="KAK3372636.1"/>
    <property type="molecule type" value="Genomic_DNA"/>
</dbReference>
<proteinExistence type="predicted"/>
<dbReference type="InterPro" id="IPR053137">
    <property type="entry name" value="NLR-like"/>
</dbReference>
<reference evidence="3" key="1">
    <citation type="journal article" date="2023" name="Mol. Phylogenet. Evol.">
        <title>Genome-scale phylogeny and comparative genomics of the fungal order Sordariales.</title>
        <authorList>
            <person name="Hensen N."/>
            <person name="Bonometti L."/>
            <person name="Westerberg I."/>
            <person name="Brannstrom I.O."/>
            <person name="Guillou S."/>
            <person name="Cros-Aarteil S."/>
            <person name="Calhoun S."/>
            <person name="Haridas S."/>
            <person name="Kuo A."/>
            <person name="Mondo S."/>
            <person name="Pangilinan J."/>
            <person name="Riley R."/>
            <person name="LaButti K."/>
            <person name="Andreopoulos B."/>
            <person name="Lipzen A."/>
            <person name="Chen C."/>
            <person name="Yan M."/>
            <person name="Daum C."/>
            <person name="Ng V."/>
            <person name="Clum A."/>
            <person name="Steindorff A."/>
            <person name="Ohm R.A."/>
            <person name="Martin F."/>
            <person name="Silar P."/>
            <person name="Natvig D.O."/>
            <person name="Lalanne C."/>
            <person name="Gautier V."/>
            <person name="Ament-Velasquez S.L."/>
            <person name="Kruys A."/>
            <person name="Hutchinson M.I."/>
            <person name="Powell A.J."/>
            <person name="Barry K."/>
            <person name="Miller A.N."/>
            <person name="Grigoriev I.V."/>
            <person name="Debuchy R."/>
            <person name="Gladieux P."/>
            <person name="Hiltunen Thoren M."/>
            <person name="Johannesson H."/>
        </authorList>
    </citation>
    <scope>NUCLEOTIDE SEQUENCE</scope>
    <source>
        <strain evidence="3">CBS 232.78</strain>
    </source>
</reference>
<evidence type="ECO:0000313" key="3">
    <source>
        <dbReference type="EMBL" id="KAK3372636.1"/>
    </source>
</evidence>
<dbReference type="GO" id="GO:0009116">
    <property type="term" value="P:nucleoside metabolic process"/>
    <property type="evidence" value="ECO:0007669"/>
    <property type="project" value="InterPro"/>
</dbReference>
<dbReference type="Proteomes" id="UP001285441">
    <property type="component" value="Unassembled WGS sequence"/>
</dbReference>
<dbReference type="InterPro" id="IPR035994">
    <property type="entry name" value="Nucleoside_phosphorylase_sf"/>
</dbReference>
<dbReference type="AlphaFoldDB" id="A0AAE0K9N3"/>
<dbReference type="SUPFAM" id="SSF53167">
    <property type="entry name" value="Purine and uridine phosphorylases"/>
    <property type="match status" value="1"/>
</dbReference>